<accession>A0A7L4ZS78</accession>
<evidence type="ECO:0000313" key="1">
    <source>
        <dbReference type="EMBL" id="KAA9327225.1"/>
    </source>
</evidence>
<proteinExistence type="predicted"/>
<organism evidence="1 2">
    <name type="scientific">Hymenobacter busanensis</name>
    <dbReference type="NCBI Taxonomy" id="2607656"/>
    <lineage>
        <taxon>Bacteria</taxon>
        <taxon>Pseudomonadati</taxon>
        <taxon>Bacteroidota</taxon>
        <taxon>Cytophagia</taxon>
        <taxon>Cytophagales</taxon>
        <taxon>Hymenobacteraceae</taxon>
        <taxon>Hymenobacter</taxon>
    </lineage>
</organism>
<name>A0A7L4ZS78_9BACT</name>
<dbReference type="EMBL" id="VTWU01000007">
    <property type="protein sequence ID" value="KAA9327225.1"/>
    <property type="molecule type" value="Genomic_DNA"/>
</dbReference>
<evidence type="ECO:0000313" key="2">
    <source>
        <dbReference type="Proteomes" id="UP000326380"/>
    </source>
</evidence>
<dbReference type="Proteomes" id="UP000326380">
    <property type="component" value="Unassembled WGS sequence"/>
</dbReference>
<protein>
    <submittedName>
        <fullName evidence="1">Uncharacterized protein</fullName>
    </submittedName>
</protein>
<dbReference type="RefSeq" id="WP_151080455.1">
    <property type="nucleotide sequence ID" value="NZ_CP047647.1"/>
</dbReference>
<reference evidence="1 2" key="1">
    <citation type="submission" date="2019-09" db="EMBL/GenBank/DDBJ databases">
        <title>Genome sequence of Hymenobacter sp. M3.</title>
        <authorList>
            <person name="Srinivasan S."/>
        </authorList>
    </citation>
    <scope>NUCLEOTIDE SEQUENCE [LARGE SCALE GENOMIC DNA]</scope>
    <source>
        <strain evidence="1 2">M3</strain>
    </source>
</reference>
<gene>
    <name evidence="1" type="ORF">F0P96_18505</name>
</gene>
<comment type="caution">
    <text evidence="1">The sequence shown here is derived from an EMBL/GenBank/DDBJ whole genome shotgun (WGS) entry which is preliminary data.</text>
</comment>
<dbReference type="AlphaFoldDB" id="A0A7L4ZS78"/>
<keyword evidence="2" id="KW-1185">Reference proteome</keyword>
<sequence length="344" mass="39077">MNTKPNLFSLATKELSQDAFFTWLLQWADQSAASFDQQLHQVAKAFVQLLLGESSDYIVNQVQAGRQWKNIDVWAEVNGEYFIAIEDKTTTGEHSEQLEKYKRAAEEHYKETGFKLVFIYLKTGNESLTTLKKITDKGYTVIGRKAILGVLQAKGVNNEIFVDFVEYLATIENQTQTYSTIQNIISDWRAAEGFYLQLQEQLGKWSDWGYVSNPTGGFLGFWYNWAETNDYSLYIQIENRFDSGIKVVVKIGDWEPTIDTLYRIVAELQPYAVKHELTLVKPDKYRTGDTSTLAVVKNAFADGGDGNFDLAGFVQVLKRLELVLNEYVADAERVLSSAEVNDPS</sequence>
<dbReference type="Pfam" id="PF14281">
    <property type="entry name" value="PDDEXK_4"/>
    <property type="match status" value="1"/>
</dbReference>
<dbReference type="InterPro" id="IPR029470">
    <property type="entry name" value="PDDEXK_4"/>
</dbReference>